<evidence type="ECO:0000313" key="6">
    <source>
        <dbReference type="Proteomes" id="UP000317093"/>
    </source>
</evidence>
<reference evidence="5 6" key="1">
    <citation type="submission" date="2019-02" db="EMBL/GenBank/DDBJ databases">
        <title>Deep-cultivation of Planctomycetes and their phenomic and genomic characterization uncovers novel biology.</title>
        <authorList>
            <person name="Wiegand S."/>
            <person name="Jogler M."/>
            <person name="Boedeker C."/>
            <person name="Pinto D."/>
            <person name="Vollmers J."/>
            <person name="Rivas-Marin E."/>
            <person name="Kohn T."/>
            <person name="Peeters S.H."/>
            <person name="Heuer A."/>
            <person name="Rast P."/>
            <person name="Oberbeckmann S."/>
            <person name="Bunk B."/>
            <person name="Jeske O."/>
            <person name="Meyerdierks A."/>
            <person name="Storesund J.E."/>
            <person name="Kallscheuer N."/>
            <person name="Luecker S."/>
            <person name="Lage O.M."/>
            <person name="Pohl T."/>
            <person name="Merkel B.J."/>
            <person name="Hornburger P."/>
            <person name="Mueller R.-W."/>
            <person name="Bruemmer F."/>
            <person name="Labrenz M."/>
            <person name="Spormann A.M."/>
            <person name="Op den Camp H."/>
            <person name="Overmann J."/>
            <person name="Amann R."/>
            <person name="Jetten M.S.M."/>
            <person name="Mascher T."/>
            <person name="Medema M.H."/>
            <person name="Devos D.P."/>
            <person name="Kaster A.-K."/>
            <person name="Ovreas L."/>
            <person name="Rohde M."/>
            <person name="Galperin M.Y."/>
            <person name="Jogler C."/>
        </authorList>
    </citation>
    <scope>NUCLEOTIDE SEQUENCE [LARGE SCALE GENOMIC DNA]</scope>
    <source>
        <strain evidence="5 6">Pan216</strain>
    </source>
</reference>
<dbReference type="AlphaFoldDB" id="A0A518BC92"/>
<proteinExistence type="predicted"/>
<keyword evidence="6" id="KW-1185">Reference proteome</keyword>
<keyword evidence="4" id="KW-0472">Membrane</keyword>
<dbReference type="PANTHER" id="PTHR17920:SF3">
    <property type="entry name" value="TRANSMEMBRANE AND COILED-COIL DOMAIN-CONTAINING PROTEIN 4"/>
    <property type="match status" value="1"/>
</dbReference>
<dbReference type="Pfam" id="PF05277">
    <property type="entry name" value="DUF726"/>
    <property type="match status" value="1"/>
</dbReference>
<comment type="subcellular location">
    <subcellularLocation>
        <location evidence="1">Membrane</location>
        <topology evidence="1">Multi-pass membrane protein</topology>
    </subcellularLocation>
</comment>
<accession>A0A518BC92</accession>
<sequence length="276" mass="31338">MRQLLPNRMPWSQANPTMGSLVVTPPTFRHLDDGRDRTPERRLVIVQGYLTARPNPSADQLAIRAIREAGWRGGIERFRWQAGHTGEIAMQLIPLAATAVLSPRPVTPLKALQAARLAALCGTFAAHWKWACLRADWAGRRLAEAIERRRAEHPGEELQFVGFSLGCRVLYRAMHRLACQSSPTIEQVHLFGGAHSRRADWETALQTVRGGISNYYSANDRVLNYLYRMMEWNTPMGLKPIITEDLRIENVDTATTFPGHHRYEESLHTWLNLRDG</sequence>
<dbReference type="Proteomes" id="UP000317093">
    <property type="component" value="Chromosome"/>
</dbReference>
<dbReference type="InterPro" id="IPR029058">
    <property type="entry name" value="AB_hydrolase_fold"/>
</dbReference>
<dbReference type="EMBL" id="CP036279">
    <property type="protein sequence ID" value="QDU64591.1"/>
    <property type="molecule type" value="Genomic_DNA"/>
</dbReference>
<dbReference type="OrthoDB" id="511758at2"/>
<keyword evidence="3" id="KW-1133">Transmembrane helix</keyword>
<evidence type="ECO:0000256" key="4">
    <source>
        <dbReference type="ARBA" id="ARBA00023136"/>
    </source>
</evidence>
<dbReference type="SUPFAM" id="SSF53474">
    <property type="entry name" value="alpha/beta-Hydrolases"/>
    <property type="match status" value="1"/>
</dbReference>
<evidence type="ECO:0000256" key="1">
    <source>
        <dbReference type="ARBA" id="ARBA00004141"/>
    </source>
</evidence>
<protein>
    <recommendedName>
        <fullName evidence="7">DUF726 domain-containing protein</fullName>
    </recommendedName>
</protein>
<dbReference type="PANTHER" id="PTHR17920">
    <property type="entry name" value="TRANSMEMBRANE AND COILED-COIL DOMAIN-CONTAINING PROTEIN 4 TMCO4"/>
    <property type="match status" value="1"/>
</dbReference>
<keyword evidence="2" id="KW-0812">Transmembrane</keyword>
<dbReference type="RefSeq" id="WP_145262899.1">
    <property type="nucleotide sequence ID" value="NZ_CP036279.1"/>
</dbReference>
<dbReference type="GO" id="GO:0016020">
    <property type="term" value="C:membrane"/>
    <property type="evidence" value="ECO:0007669"/>
    <property type="project" value="UniProtKB-SubCell"/>
</dbReference>
<evidence type="ECO:0000313" key="5">
    <source>
        <dbReference type="EMBL" id="QDU64591.1"/>
    </source>
</evidence>
<organism evidence="5 6">
    <name type="scientific">Kolteria novifilia</name>
    <dbReference type="NCBI Taxonomy" id="2527975"/>
    <lineage>
        <taxon>Bacteria</taxon>
        <taxon>Pseudomonadati</taxon>
        <taxon>Planctomycetota</taxon>
        <taxon>Planctomycetia</taxon>
        <taxon>Kolteriales</taxon>
        <taxon>Kolteriaceae</taxon>
        <taxon>Kolteria</taxon>
    </lineage>
</organism>
<evidence type="ECO:0008006" key="7">
    <source>
        <dbReference type="Google" id="ProtNLM"/>
    </source>
</evidence>
<dbReference type="KEGG" id="knv:Pan216_54810"/>
<name>A0A518BC92_9BACT</name>
<gene>
    <name evidence="5" type="ORF">Pan216_54810</name>
</gene>
<evidence type="ECO:0000256" key="2">
    <source>
        <dbReference type="ARBA" id="ARBA00022692"/>
    </source>
</evidence>
<dbReference type="InterPro" id="IPR007941">
    <property type="entry name" value="DUF726"/>
</dbReference>
<evidence type="ECO:0000256" key="3">
    <source>
        <dbReference type="ARBA" id="ARBA00022989"/>
    </source>
</evidence>